<protein>
    <recommendedName>
        <fullName evidence="7">Small ribosomal subunit protein mS29</fullName>
    </recommendedName>
</protein>
<gene>
    <name evidence="8" type="ORF">FIE12Z_11178</name>
</gene>
<name>A0A395M9K2_9HYPO</name>
<evidence type="ECO:0000256" key="5">
    <source>
        <dbReference type="ARBA" id="ARBA00023128"/>
    </source>
</evidence>
<dbReference type="AlphaFoldDB" id="A0A395M9K2"/>
<dbReference type="PANTHER" id="PTHR12810">
    <property type="entry name" value="MITOCHONDRIAL 28S RIBOSOMAL PROTEIN S29"/>
    <property type="match status" value="1"/>
</dbReference>
<evidence type="ECO:0000256" key="7">
    <source>
        <dbReference type="ARBA" id="ARBA00035140"/>
    </source>
</evidence>
<keyword evidence="4 8" id="KW-0689">Ribosomal protein</keyword>
<sequence length="467" mass="52127">MMASANTLRCLIRPTIPRAPRIQPVLLAPFSTTSSVLAVSAPPPIKSRRDLPQKVKKSYKKRANVAPVRKPQPGERKAFRKRIQLSNNSALPVQGLETLDATNMTDDSSSGKVFAVPDQVVDHLRALEAFKTTQTWNLFRKPHVLMRKETVELMKKLELSAKEKKALKCVLTGSKLSGKSMAMLQAMSYALLNNWVVFHIPEGQDLTNGNTEYSPIPDTEPPQFSQPIYCLKMIQSLYRANRVILEKLNIEQDWSKFTNLKKGATLADLALSAKEAEYAWPTLLALWTELTLPGRPPVLFALDGLAHINKISDYRDTAFNQVHAHELTLVRLFVDALSGKAPLPNGGAVIAATSENNTHHHASQELVLSQLEAGQAGLEVPKPDPYERKYDERVYEALKNSWVLRLEGISKDEARSLMEYWGASGLFRHVLNSRTVSEKWTVGGHGNVGEMEHHAIEEHHTQVADDS</sequence>
<dbReference type="GO" id="GO:0003735">
    <property type="term" value="F:structural constituent of ribosome"/>
    <property type="evidence" value="ECO:0007669"/>
    <property type="project" value="TreeGrafter"/>
</dbReference>
<dbReference type="STRING" id="2594813.A0A395M9K2"/>
<keyword evidence="3" id="KW-0809">Transit peptide</keyword>
<comment type="similarity">
    <text evidence="2">Belongs to the mitochondrion-specific ribosomal protein mS29 family.</text>
</comment>
<evidence type="ECO:0000313" key="9">
    <source>
        <dbReference type="Proteomes" id="UP000265631"/>
    </source>
</evidence>
<evidence type="ECO:0000256" key="6">
    <source>
        <dbReference type="ARBA" id="ARBA00023274"/>
    </source>
</evidence>
<comment type="caution">
    <text evidence="8">The sequence shown here is derived from an EMBL/GenBank/DDBJ whole genome shotgun (WGS) entry which is preliminary data.</text>
</comment>
<evidence type="ECO:0000256" key="4">
    <source>
        <dbReference type="ARBA" id="ARBA00022980"/>
    </source>
</evidence>
<keyword evidence="9" id="KW-1185">Reference proteome</keyword>
<proteinExistence type="inferred from homology"/>
<dbReference type="EMBL" id="PXXK01000417">
    <property type="protein sequence ID" value="RFN44582.1"/>
    <property type="molecule type" value="Genomic_DNA"/>
</dbReference>
<dbReference type="InterPro" id="IPR019368">
    <property type="entry name" value="Ribosomal_mS29"/>
</dbReference>
<reference evidence="8 9" key="1">
    <citation type="journal article" date="2018" name="PLoS Pathog.">
        <title>Evolution of structural diversity of trichothecenes, a family of toxins produced by plant pathogenic and entomopathogenic fungi.</title>
        <authorList>
            <person name="Proctor R.H."/>
            <person name="McCormick S.P."/>
            <person name="Kim H.S."/>
            <person name="Cardoza R.E."/>
            <person name="Stanley A.M."/>
            <person name="Lindo L."/>
            <person name="Kelly A."/>
            <person name="Brown D.W."/>
            <person name="Lee T."/>
            <person name="Vaughan M.M."/>
            <person name="Alexander N.J."/>
            <person name="Busman M."/>
            <person name="Gutierrez S."/>
        </authorList>
    </citation>
    <scope>NUCLEOTIDE SEQUENCE [LARGE SCALE GENOMIC DNA]</scope>
    <source>
        <strain evidence="8 9">NRRL 13405</strain>
    </source>
</reference>
<dbReference type="Pfam" id="PF10236">
    <property type="entry name" value="DAP3"/>
    <property type="match status" value="1"/>
</dbReference>
<comment type="subcellular location">
    <subcellularLocation>
        <location evidence="1">Mitochondrion</location>
    </subcellularLocation>
</comment>
<organism evidence="8 9">
    <name type="scientific">Fusarium flagelliforme</name>
    <dbReference type="NCBI Taxonomy" id="2675880"/>
    <lineage>
        <taxon>Eukaryota</taxon>
        <taxon>Fungi</taxon>
        <taxon>Dikarya</taxon>
        <taxon>Ascomycota</taxon>
        <taxon>Pezizomycotina</taxon>
        <taxon>Sordariomycetes</taxon>
        <taxon>Hypocreomycetidae</taxon>
        <taxon>Hypocreales</taxon>
        <taxon>Nectriaceae</taxon>
        <taxon>Fusarium</taxon>
        <taxon>Fusarium incarnatum-equiseti species complex</taxon>
    </lineage>
</organism>
<evidence type="ECO:0000256" key="3">
    <source>
        <dbReference type="ARBA" id="ARBA00022946"/>
    </source>
</evidence>
<evidence type="ECO:0000256" key="2">
    <source>
        <dbReference type="ARBA" id="ARBA00009863"/>
    </source>
</evidence>
<dbReference type="GO" id="GO:0005763">
    <property type="term" value="C:mitochondrial small ribosomal subunit"/>
    <property type="evidence" value="ECO:0007669"/>
    <property type="project" value="TreeGrafter"/>
</dbReference>
<evidence type="ECO:0000256" key="1">
    <source>
        <dbReference type="ARBA" id="ARBA00004173"/>
    </source>
</evidence>
<dbReference type="Proteomes" id="UP000265631">
    <property type="component" value="Unassembled WGS sequence"/>
</dbReference>
<evidence type="ECO:0000313" key="8">
    <source>
        <dbReference type="EMBL" id="RFN44582.1"/>
    </source>
</evidence>
<keyword evidence="6" id="KW-0687">Ribonucleoprotein</keyword>
<dbReference type="PANTHER" id="PTHR12810:SF0">
    <property type="entry name" value="SMALL RIBOSOMAL SUBUNIT PROTEIN MS29"/>
    <property type="match status" value="1"/>
</dbReference>
<accession>A0A395M9K2</accession>
<keyword evidence="5" id="KW-0496">Mitochondrion</keyword>